<gene>
    <name evidence="3" type="ORF">KTA_18800</name>
</gene>
<keyword evidence="2" id="KW-0472">Membrane</keyword>
<feature type="transmembrane region" description="Helical" evidence="2">
    <location>
        <begin position="12"/>
        <end position="31"/>
    </location>
</feature>
<evidence type="ECO:0008006" key="4">
    <source>
        <dbReference type="Google" id="ProtNLM"/>
    </source>
</evidence>
<evidence type="ECO:0000313" key="3">
    <source>
        <dbReference type="EMBL" id="BBH93681.1"/>
    </source>
</evidence>
<dbReference type="PROSITE" id="PS51257">
    <property type="entry name" value="PROKAR_LIPOPROTEIN"/>
    <property type="match status" value="1"/>
</dbReference>
<keyword evidence="2" id="KW-0812">Transmembrane</keyword>
<feature type="region of interest" description="Disordered" evidence="1">
    <location>
        <begin position="41"/>
        <end position="61"/>
    </location>
</feature>
<accession>A0A455T318</accession>
<keyword evidence="2" id="KW-1133">Transmembrane helix</keyword>
<evidence type="ECO:0000256" key="1">
    <source>
        <dbReference type="SAM" id="MobiDB-lite"/>
    </source>
</evidence>
<dbReference type="AlphaFoldDB" id="A0A455T318"/>
<reference evidence="3" key="1">
    <citation type="submission" date="2018-12" db="EMBL/GenBank/DDBJ databases">
        <title>Novel natural products biosynthetic potential of the class Ktedonobacteria.</title>
        <authorList>
            <person name="Zheng Y."/>
            <person name="Saitou A."/>
            <person name="Wang C.M."/>
            <person name="Toyoda A."/>
            <person name="Minakuchi Y."/>
            <person name="Sekiguchi Y."/>
            <person name="Ueda K."/>
            <person name="Takano H."/>
            <person name="Sakai Y."/>
            <person name="Yokota A."/>
            <person name="Yabe S."/>
        </authorList>
    </citation>
    <scope>NUCLEOTIDE SEQUENCE</scope>
    <source>
        <strain evidence="3">A3-2</strain>
    </source>
</reference>
<protein>
    <recommendedName>
        <fullName evidence="4">DUF4878 domain-containing protein</fullName>
    </recommendedName>
</protein>
<evidence type="ECO:0000256" key="2">
    <source>
        <dbReference type="SAM" id="Phobius"/>
    </source>
</evidence>
<organism evidence="3">
    <name type="scientific">Thermogemmatispora argillosa</name>
    <dbReference type="NCBI Taxonomy" id="2045280"/>
    <lineage>
        <taxon>Bacteria</taxon>
        <taxon>Bacillati</taxon>
        <taxon>Chloroflexota</taxon>
        <taxon>Ktedonobacteria</taxon>
        <taxon>Thermogemmatisporales</taxon>
        <taxon>Thermogemmatisporaceae</taxon>
        <taxon>Thermogemmatispora</taxon>
    </lineage>
</organism>
<proteinExistence type="predicted"/>
<dbReference type="EMBL" id="AP019377">
    <property type="protein sequence ID" value="BBH93681.1"/>
    <property type="molecule type" value="Genomic_DNA"/>
</dbReference>
<sequence>MDEWMERVMRRWSVYLFLLYGVVALVLLLSGCGGTGLSAERGSGGGNAPAGSGVRPKVVASAPAGGETATATAAPVSAPLASPTVTVVPTRPAQAAIIGVALSFYSAVQAQNYTRAYGYLANDVTINPTGDRPRPLTRDLFVQTARSLDETMGKVTAFSAEVDANSPMVIIMTISRSNLAAYHSHLVFKDLGGSWKIASLDRI</sequence>
<name>A0A455T318_9CHLR</name>